<evidence type="ECO:0000313" key="1">
    <source>
        <dbReference type="EMBL" id="MBC6611378.1"/>
    </source>
</evidence>
<name>A0ABR7MJY1_9BACT</name>
<dbReference type="Proteomes" id="UP000622017">
    <property type="component" value="Unassembled WGS sequence"/>
</dbReference>
<gene>
    <name evidence="1" type="ORF">H8B15_10615</name>
</gene>
<dbReference type="EMBL" id="JACSCY010000007">
    <property type="protein sequence ID" value="MBC6611378.1"/>
    <property type="molecule type" value="Genomic_DNA"/>
</dbReference>
<evidence type="ECO:0000313" key="2">
    <source>
        <dbReference type="Proteomes" id="UP000622017"/>
    </source>
</evidence>
<dbReference type="RefSeq" id="WP_187319669.1">
    <property type="nucleotide sequence ID" value="NZ_JACSCY010000007.1"/>
</dbReference>
<reference evidence="1 2" key="1">
    <citation type="submission" date="2020-08" db="EMBL/GenBank/DDBJ databases">
        <title>Hymenobacter sp.</title>
        <authorList>
            <person name="Kim M.K."/>
        </authorList>
    </citation>
    <scope>NUCLEOTIDE SEQUENCE [LARGE SCALE GENOMIC DNA]</scope>
    <source>
        <strain evidence="1 2">BT507</strain>
    </source>
</reference>
<sequence>MDYNKLMPFRLPSNWAVCYNSFGDEDMIVEDNGIANFQSYKEDLLWIQSMRTPEAKGGSLELDPAGWLADVGWYPSGDPTGNYVLHIFRLNPDEAHWPSNPPRFCSQNRYHICLALEYVIHNIQQTTGDTSENVRQQFVKLQYLEDTGELADSLER</sequence>
<proteinExistence type="predicted"/>
<protein>
    <submittedName>
        <fullName evidence="1">Uncharacterized protein</fullName>
    </submittedName>
</protein>
<accession>A0ABR7MJY1</accession>
<keyword evidence="2" id="KW-1185">Reference proteome</keyword>
<organism evidence="1 2">
    <name type="scientific">Hymenobacter citatus</name>
    <dbReference type="NCBI Taxonomy" id="2763506"/>
    <lineage>
        <taxon>Bacteria</taxon>
        <taxon>Pseudomonadati</taxon>
        <taxon>Bacteroidota</taxon>
        <taxon>Cytophagia</taxon>
        <taxon>Cytophagales</taxon>
        <taxon>Hymenobacteraceae</taxon>
        <taxon>Hymenobacter</taxon>
    </lineage>
</organism>
<comment type="caution">
    <text evidence="1">The sequence shown here is derived from an EMBL/GenBank/DDBJ whole genome shotgun (WGS) entry which is preliminary data.</text>
</comment>